<dbReference type="PANTHER" id="PTHR42928">
    <property type="entry name" value="TRICARBOXYLATE-BINDING PROTEIN"/>
    <property type="match status" value="1"/>
</dbReference>
<dbReference type="EMBL" id="JAGQDD010000001">
    <property type="protein sequence ID" value="MBQ0929425.1"/>
    <property type="molecule type" value="Genomic_DNA"/>
</dbReference>
<proteinExistence type="inferred from homology"/>
<dbReference type="PANTHER" id="PTHR42928:SF5">
    <property type="entry name" value="BLR1237 PROTEIN"/>
    <property type="match status" value="1"/>
</dbReference>
<dbReference type="Proteomes" id="UP000676246">
    <property type="component" value="Unassembled WGS sequence"/>
</dbReference>
<name>A0A940Y709_9BURK</name>
<sequence length="329" mass="34779">MLHRRQILQALLGATAGPAVLGAHAADAFPSKLMTMIVPYPAGGPSDFIARQIQPELSRLLGQQMIVENVGGVGGALGIQKAIAAPPDGHTLTMASPMELVLAPLGLSAVKFKPEDMRLVALLVTTTMVMLARKDLPASSVDELVAMEKKPGAKELSFGSVGPGSLYHLVAEKFSQQTGLKMLHVPYKGAAPLITDLMGGQIDIVFMPLSGPVPGLIKEGKVKAFGVASKAPHPLFPNLPTLTSTKALDDFEFDLWAGLEVPRGVPDAAVEALNKAALQALQNPDIRKAYEGTGNVVGKPMNPAELQRFYTAEIARYTAIAKSVNLQPQ</sequence>
<feature type="signal peptide" evidence="2">
    <location>
        <begin position="1"/>
        <end position="25"/>
    </location>
</feature>
<evidence type="ECO:0000256" key="2">
    <source>
        <dbReference type="SAM" id="SignalP"/>
    </source>
</evidence>
<dbReference type="Gene3D" id="3.40.190.150">
    <property type="entry name" value="Bordetella uptake gene, domain 1"/>
    <property type="match status" value="1"/>
</dbReference>
<protein>
    <submittedName>
        <fullName evidence="3">Tripartite tricarboxylate transporter substrate binding protein</fullName>
    </submittedName>
</protein>
<dbReference type="PROSITE" id="PS51318">
    <property type="entry name" value="TAT"/>
    <property type="match status" value="1"/>
</dbReference>
<dbReference type="AlphaFoldDB" id="A0A940Y709"/>
<dbReference type="RefSeq" id="WP_210851669.1">
    <property type="nucleotide sequence ID" value="NZ_JAGQDD010000001.1"/>
</dbReference>
<dbReference type="PIRSF" id="PIRSF017082">
    <property type="entry name" value="YflP"/>
    <property type="match status" value="1"/>
</dbReference>
<feature type="chain" id="PRO_5037636788" evidence="2">
    <location>
        <begin position="26"/>
        <end position="329"/>
    </location>
</feature>
<evidence type="ECO:0000313" key="3">
    <source>
        <dbReference type="EMBL" id="MBQ0929425.1"/>
    </source>
</evidence>
<gene>
    <name evidence="3" type="ORF">KAK03_02935</name>
</gene>
<accession>A0A940Y709</accession>
<dbReference type="SUPFAM" id="SSF53850">
    <property type="entry name" value="Periplasmic binding protein-like II"/>
    <property type="match status" value="1"/>
</dbReference>
<reference evidence="3 4" key="1">
    <citation type="submission" date="2021-04" db="EMBL/GenBank/DDBJ databases">
        <title>The genome sequence of Ideonella sp. 3Y2.</title>
        <authorList>
            <person name="Liu Y."/>
        </authorList>
    </citation>
    <scope>NUCLEOTIDE SEQUENCE [LARGE SCALE GENOMIC DNA]</scope>
    <source>
        <strain evidence="3 4">3Y2</strain>
    </source>
</reference>
<dbReference type="CDD" id="cd07012">
    <property type="entry name" value="PBP2_Bug_TTT"/>
    <property type="match status" value="1"/>
</dbReference>
<dbReference type="InterPro" id="IPR042100">
    <property type="entry name" value="Bug_dom1"/>
</dbReference>
<dbReference type="Gene3D" id="3.40.190.10">
    <property type="entry name" value="Periplasmic binding protein-like II"/>
    <property type="match status" value="1"/>
</dbReference>
<organism evidence="3 4">
    <name type="scientific">Ideonella alba</name>
    <dbReference type="NCBI Taxonomy" id="2824118"/>
    <lineage>
        <taxon>Bacteria</taxon>
        <taxon>Pseudomonadati</taxon>
        <taxon>Pseudomonadota</taxon>
        <taxon>Betaproteobacteria</taxon>
        <taxon>Burkholderiales</taxon>
        <taxon>Sphaerotilaceae</taxon>
        <taxon>Ideonella</taxon>
    </lineage>
</organism>
<keyword evidence="2" id="KW-0732">Signal</keyword>
<dbReference type="InterPro" id="IPR005064">
    <property type="entry name" value="BUG"/>
</dbReference>
<evidence type="ECO:0000313" key="4">
    <source>
        <dbReference type="Proteomes" id="UP000676246"/>
    </source>
</evidence>
<evidence type="ECO:0000256" key="1">
    <source>
        <dbReference type="ARBA" id="ARBA00006987"/>
    </source>
</evidence>
<keyword evidence="4" id="KW-1185">Reference proteome</keyword>
<comment type="similarity">
    <text evidence="1">Belongs to the UPF0065 (bug) family.</text>
</comment>
<dbReference type="Pfam" id="PF03401">
    <property type="entry name" value="TctC"/>
    <property type="match status" value="1"/>
</dbReference>
<comment type="caution">
    <text evidence="3">The sequence shown here is derived from an EMBL/GenBank/DDBJ whole genome shotgun (WGS) entry which is preliminary data.</text>
</comment>
<dbReference type="InterPro" id="IPR006311">
    <property type="entry name" value="TAT_signal"/>
</dbReference>